<evidence type="ECO:0000313" key="20">
    <source>
        <dbReference type="Proteomes" id="UP000488936"/>
    </source>
</evidence>
<keyword evidence="7 14" id="KW-0274">FAD</keyword>
<name>A0A7K1GKA6_9FLAO</name>
<evidence type="ECO:0000256" key="15">
    <source>
        <dbReference type="PIRSR" id="PIRSR000350-4"/>
    </source>
</evidence>
<keyword evidence="8 16" id="KW-0560">Oxidoreductase</keyword>
<evidence type="ECO:0000259" key="18">
    <source>
        <dbReference type="Pfam" id="PF07992"/>
    </source>
</evidence>
<reference evidence="19 20" key="1">
    <citation type="journal article" date="2006" name="Int. J. Syst. Evol. Microbiol.">
        <title>Myroides pelagicus sp. nov., isolated from seawater in Thailand.</title>
        <authorList>
            <person name="Yoon J."/>
            <person name="Maneerat S."/>
            <person name="Kawai F."/>
            <person name="Yokota A."/>
        </authorList>
    </citation>
    <scope>NUCLEOTIDE SEQUENCE [LARGE SCALE GENOMIC DNA]</scope>
    <source>
        <strain evidence="19 20">SM1T</strain>
    </source>
</reference>
<dbReference type="Pfam" id="PF02852">
    <property type="entry name" value="Pyr_redox_dim"/>
    <property type="match status" value="1"/>
</dbReference>
<evidence type="ECO:0000256" key="6">
    <source>
        <dbReference type="ARBA" id="ARBA00022630"/>
    </source>
</evidence>
<feature type="active site" description="Proton acceptor" evidence="13">
    <location>
        <position position="442"/>
    </location>
</feature>
<keyword evidence="9 14" id="KW-0520">NAD</keyword>
<comment type="caution">
    <text evidence="19">The sequence shown here is derived from an EMBL/GenBank/DDBJ whole genome shotgun (WGS) entry which is preliminary data.</text>
</comment>
<dbReference type="Pfam" id="PF07992">
    <property type="entry name" value="Pyr_redox_2"/>
    <property type="match status" value="1"/>
</dbReference>
<dbReference type="InterPro" id="IPR004099">
    <property type="entry name" value="Pyr_nucl-diS_OxRdtase_dimer"/>
</dbReference>
<dbReference type="AlphaFoldDB" id="A0A7K1GKA6"/>
<evidence type="ECO:0000313" key="19">
    <source>
        <dbReference type="EMBL" id="MTH29322.1"/>
    </source>
</evidence>
<feature type="binding site" evidence="14">
    <location>
        <position position="202"/>
    </location>
    <ligand>
        <name>NAD(+)</name>
        <dbReference type="ChEBI" id="CHEBI:57540"/>
    </ligand>
</feature>
<dbReference type="Gene3D" id="3.50.50.60">
    <property type="entry name" value="FAD/NAD(P)-binding domain"/>
    <property type="match status" value="2"/>
</dbReference>
<dbReference type="InterPro" id="IPR012999">
    <property type="entry name" value="Pyr_OxRdtase_I_AS"/>
</dbReference>
<dbReference type="GO" id="GO:0050660">
    <property type="term" value="F:flavin adenine dinucleotide binding"/>
    <property type="evidence" value="ECO:0007669"/>
    <property type="project" value="InterPro"/>
</dbReference>
<dbReference type="SUPFAM" id="SSF55424">
    <property type="entry name" value="FAD/NAD-linked reductases, dimerisation (C-terminal) domain"/>
    <property type="match status" value="1"/>
</dbReference>
<feature type="binding site" evidence="14">
    <location>
        <position position="309"/>
    </location>
    <ligand>
        <name>FAD</name>
        <dbReference type="ChEBI" id="CHEBI:57692"/>
    </ligand>
</feature>
<evidence type="ECO:0000256" key="9">
    <source>
        <dbReference type="ARBA" id="ARBA00023027"/>
    </source>
</evidence>
<dbReference type="PANTHER" id="PTHR22912">
    <property type="entry name" value="DISULFIDE OXIDOREDUCTASE"/>
    <property type="match status" value="1"/>
</dbReference>
<dbReference type="RefSeq" id="WP_155035296.1">
    <property type="nucleotide sequence ID" value="NZ_JAYMMG010000018.1"/>
</dbReference>
<dbReference type="PRINTS" id="PR00368">
    <property type="entry name" value="FADPNR"/>
</dbReference>
<comment type="catalytic activity">
    <reaction evidence="12 16">
        <text>N(6)-[(R)-dihydrolipoyl]-L-lysyl-[protein] + NAD(+) = N(6)-[(R)-lipoyl]-L-lysyl-[protein] + NADH + H(+)</text>
        <dbReference type="Rhea" id="RHEA:15045"/>
        <dbReference type="Rhea" id="RHEA-COMP:10474"/>
        <dbReference type="Rhea" id="RHEA-COMP:10475"/>
        <dbReference type="ChEBI" id="CHEBI:15378"/>
        <dbReference type="ChEBI" id="CHEBI:57540"/>
        <dbReference type="ChEBI" id="CHEBI:57945"/>
        <dbReference type="ChEBI" id="CHEBI:83099"/>
        <dbReference type="ChEBI" id="CHEBI:83100"/>
        <dbReference type="EC" id="1.8.1.4"/>
    </reaction>
</comment>
<sequence length="463" mass="49507">MKFDIIVLGSGPGGYVTAIRASQLGFKVAVVEKENLGGICLNWGCIPTKALLKSAQVFEYLQHASDYGLTISGEVDKDFNAVIARSRGVAEGMSKGVQFLMKKNKIEIIDGFGKVKPGKKVEVTDKDGKVTELSADHIIVATGARSRELPNLPQDGKKVIGYRQAMTLPQQPKKMIVVGSGAIGVEFAYFYNAMGTEVTIVEFMPNIVPVEDEDISKQFERSLKKAGIKVMTNSSVEKVDTTGEGVKATVKTAKGEEVIEADIVLSAVGIKSNIENIGLEEVGIATDRDKILVNEYYQTNIPGYYAIGDVVPGQALAHVASAEGILCVEKIAGHHVEPLDYGNIPGCTYATPEIASVGMTEKKAKEAGYDIKVGKFPFSASGKAKAAGTPDGFVKVIFDAKYGEWLGCHMIGAGVTDMIAEAVVARKLETTGYEILKAVHPHPTMSEAVMEAVADAYGEVIHL</sequence>
<keyword evidence="20" id="KW-1185">Reference proteome</keyword>
<feature type="binding site" evidence="14">
    <location>
        <begin position="179"/>
        <end position="186"/>
    </location>
    <ligand>
        <name>NAD(+)</name>
        <dbReference type="ChEBI" id="CHEBI:57540"/>
    </ligand>
</feature>
<dbReference type="PRINTS" id="PR00411">
    <property type="entry name" value="PNDRDTASEI"/>
</dbReference>
<feature type="domain" description="Pyridine nucleotide-disulphide oxidoreductase dimerisation" evidence="17">
    <location>
        <begin position="344"/>
        <end position="452"/>
    </location>
</feature>
<dbReference type="InterPro" id="IPR050151">
    <property type="entry name" value="Class-I_Pyr_Nuc-Dis_Oxidored"/>
</dbReference>
<dbReference type="PIRSF" id="PIRSF000350">
    <property type="entry name" value="Mercury_reductase_MerA"/>
    <property type="match status" value="1"/>
</dbReference>
<gene>
    <name evidence="19" type="primary">lpdA</name>
    <name evidence="19" type="ORF">GJV77_05225</name>
</gene>
<feature type="binding site" evidence="14">
    <location>
        <position position="49"/>
    </location>
    <ligand>
        <name>FAD</name>
        <dbReference type="ChEBI" id="CHEBI:57692"/>
    </ligand>
</feature>
<dbReference type="GO" id="GO:0004148">
    <property type="term" value="F:dihydrolipoyl dehydrogenase (NADH) activity"/>
    <property type="evidence" value="ECO:0007669"/>
    <property type="project" value="UniProtKB-EC"/>
</dbReference>
<keyword evidence="6 16" id="KW-0285">Flavoprotein</keyword>
<evidence type="ECO:0000256" key="11">
    <source>
        <dbReference type="ARBA" id="ARBA00023284"/>
    </source>
</evidence>
<dbReference type="EC" id="1.8.1.4" evidence="3 16"/>
<comment type="cofactor">
    <cofactor evidence="14 16">
        <name>FAD</name>
        <dbReference type="ChEBI" id="CHEBI:57692"/>
    </cofactor>
    <text evidence="14 16">Binds 1 FAD per subunit.</text>
</comment>
<protein>
    <recommendedName>
        <fullName evidence="4 16">Dihydrolipoyl dehydrogenase</fullName>
        <ecNumber evidence="3 16">1.8.1.4</ecNumber>
    </recommendedName>
</protein>
<evidence type="ECO:0000256" key="2">
    <source>
        <dbReference type="ARBA" id="ARBA00007532"/>
    </source>
</evidence>
<comment type="similarity">
    <text evidence="2 16">Belongs to the class-I pyridine nucleotide-disulfide oxidoreductase family.</text>
</comment>
<comment type="miscellaneous">
    <text evidence="16">The active site is a redox-active disulfide bond.</text>
</comment>
<evidence type="ECO:0000256" key="14">
    <source>
        <dbReference type="PIRSR" id="PIRSR000350-3"/>
    </source>
</evidence>
<dbReference type="OrthoDB" id="9800167at2"/>
<feature type="domain" description="FAD/NAD(P)-binding" evidence="18">
    <location>
        <begin position="3"/>
        <end position="324"/>
    </location>
</feature>
<organism evidence="19 20">
    <name type="scientific">Myroides pelagicus</name>
    <dbReference type="NCBI Taxonomy" id="270914"/>
    <lineage>
        <taxon>Bacteria</taxon>
        <taxon>Pseudomonadati</taxon>
        <taxon>Bacteroidota</taxon>
        <taxon>Flavobacteriia</taxon>
        <taxon>Flavobacteriales</taxon>
        <taxon>Flavobacteriaceae</taxon>
        <taxon>Myroides</taxon>
    </lineage>
</organism>
<dbReference type="InterPro" id="IPR036188">
    <property type="entry name" value="FAD/NAD-bd_sf"/>
</dbReference>
<keyword evidence="10" id="KW-1015">Disulfide bond</keyword>
<keyword evidence="5" id="KW-0963">Cytoplasm</keyword>
<evidence type="ECO:0000256" key="13">
    <source>
        <dbReference type="PIRSR" id="PIRSR000350-2"/>
    </source>
</evidence>
<evidence type="ECO:0000256" key="8">
    <source>
        <dbReference type="ARBA" id="ARBA00023002"/>
    </source>
</evidence>
<dbReference type="InterPro" id="IPR023753">
    <property type="entry name" value="FAD/NAD-binding_dom"/>
</dbReference>
<dbReference type="PROSITE" id="PS00076">
    <property type="entry name" value="PYRIDINE_REDOX_1"/>
    <property type="match status" value="1"/>
</dbReference>
<evidence type="ECO:0000256" key="10">
    <source>
        <dbReference type="ARBA" id="ARBA00023157"/>
    </source>
</evidence>
<dbReference type="InterPro" id="IPR016156">
    <property type="entry name" value="FAD/NAD-linked_Rdtase_dimer_sf"/>
</dbReference>
<proteinExistence type="inferred from homology"/>
<accession>A0A7K1GKA6</accession>
<keyword evidence="11 16" id="KW-0676">Redox-active center</keyword>
<dbReference type="InterPro" id="IPR001100">
    <property type="entry name" value="Pyr_nuc-diS_OxRdtase"/>
</dbReference>
<evidence type="ECO:0000256" key="3">
    <source>
        <dbReference type="ARBA" id="ARBA00012608"/>
    </source>
</evidence>
<dbReference type="GO" id="GO:0006103">
    <property type="term" value="P:2-oxoglutarate metabolic process"/>
    <property type="evidence" value="ECO:0007669"/>
    <property type="project" value="TreeGrafter"/>
</dbReference>
<dbReference type="FunFam" id="3.30.390.30:FF:000001">
    <property type="entry name" value="Dihydrolipoyl dehydrogenase"/>
    <property type="match status" value="1"/>
</dbReference>
<dbReference type="InterPro" id="IPR006258">
    <property type="entry name" value="Lipoamide_DH"/>
</dbReference>
<feature type="binding site" evidence="14">
    <location>
        <position position="113"/>
    </location>
    <ligand>
        <name>FAD</name>
        <dbReference type="ChEBI" id="CHEBI:57692"/>
    </ligand>
</feature>
<dbReference type="PANTHER" id="PTHR22912:SF217">
    <property type="entry name" value="DIHYDROLIPOYL DEHYDROGENASE"/>
    <property type="match status" value="1"/>
</dbReference>
<dbReference type="GO" id="GO:0005737">
    <property type="term" value="C:cytoplasm"/>
    <property type="evidence" value="ECO:0007669"/>
    <property type="project" value="UniProtKB-SubCell"/>
</dbReference>
<evidence type="ECO:0000256" key="7">
    <source>
        <dbReference type="ARBA" id="ARBA00022827"/>
    </source>
</evidence>
<evidence type="ECO:0000259" key="17">
    <source>
        <dbReference type="Pfam" id="PF02852"/>
    </source>
</evidence>
<dbReference type="SUPFAM" id="SSF51905">
    <property type="entry name" value="FAD/NAD(P)-binding domain"/>
    <property type="match status" value="1"/>
</dbReference>
<feature type="binding site" evidence="14">
    <location>
        <position position="269"/>
    </location>
    <ligand>
        <name>NAD(+)</name>
        <dbReference type="ChEBI" id="CHEBI:57540"/>
    </ligand>
</feature>
<dbReference type="Proteomes" id="UP000488936">
    <property type="component" value="Unassembled WGS sequence"/>
</dbReference>
<feature type="disulfide bond" description="Redox-active" evidence="15">
    <location>
        <begin position="40"/>
        <end position="45"/>
    </location>
</feature>
<comment type="subcellular location">
    <subcellularLocation>
        <location evidence="1">Cytoplasm</location>
    </subcellularLocation>
</comment>
<evidence type="ECO:0000256" key="12">
    <source>
        <dbReference type="ARBA" id="ARBA00049187"/>
    </source>
</evidence>
<keyword evidence="14" id="KW-0547">Nucleotide-binding</keyword>
<evidence type="ECO:0000256" key="1">
    <source>
        <dbReference type="ARBA" id="ARBA00004496"/>
    </source>
</evidence>
<evidence type="ECO:0000256" key="16">
    <source>
        <dbReference type="RuleBase" id="RU003692"/>
    </source>
</evidence>
<dbReference type="EMBL" id="WMJY01000008">
    <property type="protein sequence ID" value="MTH29322.1"/>
    <property type="molecule type" value="Genomic_DNA"/>
</dbReference>
<dbReference type="NCBIfam" id="TIGR01350">
    <property type="entry name" value="lipoamide_DH"/>
    <property type="match status" value="1"/>
</dbReference>
<evidence type="ECO:0000256" key="5">
    <source>
        <dbReference type="ARBA" id="ARBA00022490"/>
    </source>
</evidence>
<evidence type="ECO:0000256" key="4">
    <source>
        <dbReference type="ARBA" id="ARBA00016961"/>
    </source>
</evidence>
<dbReference type="Gene3D" id="3.30.390.30">
    <property type="match status" value="1"/>
</dbReference>